<organism evidence="1 2">
    <name type="scientific">Vanilla planifolia</name>
    <name type="common">Vanilla</name>
    <dbReference type="NCBI Taxonomy" id="51239"/>
    <lineage>
        <taxon>Eukaryota</taxon>
        <taxon>Viridiplantae</taxon>
        <taxon>Streptophyta</taxon>
        <taxon>Embryophyta</taxon>
        <taxon>Tracheophyta</taxon>
        <taxon>Spermatophyta</taxon>
        <taxon>Magnoliopsida</taxon>
        <taxon>Liliopsida</taxon>
        <taxon>Asparagales</taxon>
        <taxon>Orchidaceae</taxon>
        <taxon>Vanilloideae</taxon>
        <taxon>Vanilleae</taxon>
        <taxon>Vanilla</taxon>
    </lineage>
</organism>
<sequence>MEKDGRTFLLPPNILQVTSQCCLSFFKLFSKPKEIATESLFSIWDSSVNLFLTAAANHPKKPPGQAFL</sequence>
<comment type="caution">
    <text evidence="1">The sequence shown here is derived from an EMBL/GenBank/DDBJ whole genome shotgun (WGS) entry which is preliminary data.</text>
</comment>
<dbReference type="AlphaFoldDB" id="A0A835PTW8"/>
<name>A0A835PTW8_VANPL</name>
<evidence type="ECO:0000313" key="2">
    <source>
        <dbReference type="Proteomes" id="UP000639772"/>
    </source>
</evidence>
<protein>
    <submittedName>
        <fullName evidence="1">Uncharacterized protein</fullName>
    </submittedName>
</protein>
<evidence type="ECO:0000313" key="1">
    <source>
        <dbReference type="EMBL" id="KAG0458848.1"/>
    </source>
</evidence>
<reference evidence="1 2" key="1">
    <citation type="journal article" date="2020" name="Nat. Food">
        <title>A phased Vanilla planifolia genome enables genetic improvement of flavour and production.</title>
        <authorList>
            <person name="Hasing T."/>
            <person name="Tang H."/>
            <person name="Brym M."/>
            <person name="Khazi F."/>
            <person name="Huang T."/>
            <person name="Chambers A.H."/>
        </authorList>
    </citation>
    <scope>NUCLEOTIDE SEQUENCE [LARGE SCALE GENOMIC DNA]</scope>
    <source>
        <tissue evidence="1">Leaf</tissue>
    </source>
</reference>
<dbReference type="EMBL" id="JADCNM010000012">
    <property type="protein sequence ID" value="KAG0458848.1"/>
    <property type="molecule type" value="Genomic_DNA"/>
</dbReference>
<accession>A0A835PTW8</accession>
<dbReference type="Proteomes" id="UP000639772">
    <property type="component" value="Chromosome 12"/>
</dbReference>
<proteinExistence type="predicted"/>
<gene>
    <name evidence="1" type="ORF">HPP92_021976</name>
</gene>